<feature type="compositionally biased region" description="Polar residues" evidence="2">
    <location>
        <begin position="142"/>
        <end position="151"/>
    </location>
</feature>
<dbReference type="OrthoDB" id="644207at2"/>
<dbReference type="AlphaFoldDB" id="A0A2G0CEA6"/>
<dbReference type="EMBL" id="PDLO01000004">
    <property type="protein sequence ID" value="PHK98295.1"/>
    <property type="molecule type" value="Genomic_DNA"/>
</dbReference>
<keyword evidence="1" id="KW-0175">Coiled coil</keyword>
<proteinExistence type="predicted"/>
<feature type="region of interest" description="Disordered" evidence="2">
    <location>
        <begin position="127"/>
        <end position="155"/>
    </location>
</feature>
<keyword evidence="4" id="KW-1185">Reference proteome</keyword>
<name>A0A2G0CEA6_9BACT</name>
<evidence type="ECO:0000313" key="3">
    <source>
        <dbReference type="EMBL" id="PHK98295.1"/>
    </source>
</evidence>
<dbReference type="Gene3D" id="2.160.10.10">
    <property type="entry name" value="Hexapeptide repeat proteins"/>
    <property type="match status" value="1"/>
</dbReference>
<gene>
    <name evidence="3" type="ORF">CGL56_11375</name>
</gene>
<organism evidence="3 4">
    <name type="scientific">Neolewinella marina</name>
    <dbReference type="NCBI Taxonomy" id="438751"/>
    <lineage>
        <taxon>Bacteria</taxon>
        <taxon>Pseudomonadati</taxon>
        <taxon>Bacteroidota</taxon>
        <taxon>Saprospiria</taxon>
        <taxon>Saprospirales</taxon>
        <taxon>Lewinellaceae</taxon>
        <taxon>Neolewinella</taxon>
    </lineage>
</organism>
<accession>A0A2G0CEA6</accession>
<dbReference type="RefSeq" id="WP_099106681.1">
    <property type="nucleotide sequence ID" value="NZ_JAATJF010000004.1"/>
</dbReference>
<dbReference type="Gene3D" id="2.40.300.10">
    <property type="entry name" value="Head decoration protein D"/>
    <property type="match status" value="1"/>
</dbReference>
<evidence type="ECO:0000313" key="4">
    <source>
        <dbReference type="Proteomes" id="UP000226437"/>
    </source>
</evidence>
<evidence type="ECO:0000256" key="1">
    <source>
        <dbReference type="SAM" id="Coils"/>
    </source>
</evidence>
<comment type="caution">
    <text evidence="3">The sequence shown here is derived from an EMBL/GenBank/DDBJ whole genome shotgun (WGS) entry which is preliminary data.</text>
</comment>
<dbReference type="Proteomes" id="UP000226437">
    <property type="component" value="Unassembled WGS sequence"/>
</dbReference>
<evidence type="ECO:0000256" key="2">
    <source>
        <dbReference type="SAM" id="MobiDB-lite"/>
    </source>
</evidence>
<reference evidence="3 4" key="1">
    <citation type="submission" date="2017-10" db="EMBL/GenBank/DDBJ databases">
        <title>The draft genome sequence of Lewinella marina KCTC 32374.</title>
        <authorList>
            <person name="Wang K."/>
        </authorList>
    </citation>
    <scope>NUCLEOTIDE SEQUENCE [LARGE SCALE GENOMIC DNA]</scope>
    <source>
        <strain evidence="3 4">MKG-38</strain>
    </source>
</reference>
<evidence type="ECO:0008006" key="5">
    <source>
        <dbReference type="Google" id="ProtNLM"/>
    </source>
</evidence>
<protein>
    <recommendedName>
        <fullName evidence="5">Peptidase S74 domain-containing protein</fullName>
    </recommendedName>
</protein>
<sequence>MSFSLAAFAQGVPEGMKYQAAARGQDGQPIADRPITLDIRLRAGVEGAVAYHEQHFVTTNNLGLFDLIIGGGEWVAGAMEAVPWGEADIFLELGMDETGGTDFGPYSSTRLLSVPYAFYAAQAGSVNGGESKGDRSKAIKETGSNGSTGNTWKVGGNKFNVPGPHYLGTLDSVNTEMITNNTVRLVIRSDGDVDVVNTLNVGIDANIGQDVNVGRDANVGNDANIEVDANIGNNANIDVDANIGNDANVANNANIDVDANIGNDANIDNNVNVGNNANITNNATIGNDLEVHKNARLNTMGGETLNDGDFTVTSQSSSLLSGSLTVDRETDLNASLNVDGPTNLNSLLNVNFGRPTLLTGILTVNQGATFNQTVVLDNPSLQSLTTTDGALVVAGGFGLGGNLNVGGDSKFGGHTSFAGAVDISDLTQSTDVSTGALKVGGGIGLGKNLNVGGNTGILGTLDVTRSTTLRDLLTVSGATQINNSLGATGLTRLTNNTQSTTTSSGALVVNGGTGIGGNLNVGGALTLNGAMKLNSTFELSTDGRMRLNQTGDSGTGFVAKFRNTSNGSGIAIQVGAGTPTNTNDFVTFLNNSGGVVGRIEGESTAADFKNNLDYQTDLSILKTDVVIASIDELIALADVTQAATDFAGSATSSTGCAGLGACVTAPIPSLISAAGINMIVQAANLYSTVENRKNTVKSLVLFETNAQLLRGVTFASGAGDYAEYLEKVDPLEELLPGQIVGMKNGRVSLTTAGADRVMVVSRKPAVLGALPAEADLDRYEKIAFLGQVQTLVMGIVEPGDYIIPSGFHNGFGIGKKRSEMHLDEYDQIMGVAWEGSTTAVGMVNVAIGLNNNDLTNLISQQQEELDQQEAELAYLRGEISGIKQALAGVIPGYGPVADPSNSNSQHTGFPEHIPHQRQDVAASAAPNVDPYSSQRAPQFLNDENTPNLIHPQAEDIVYYQPSREDLKTMIVKARAIFLAEGGEIDKHPFWARLESDPNYQKDVLREMEERFDKAVHYHNHLNEEMQHD</sequence>
<feature type="compositionally biased region" description="Basic and acidic residues" evidence="2">
    <location>
        <begin position="131"/>
        <end position="140"/>
    </location>
</feature>
<dbReference type="SUPFAM" id="SSF51161">
    <property type="entry name" value="Trimeric LpxA-like enzymes"/>
    <property type="match status" value="1"/>
</dbReference>
<dbReference type="InterPro" id="IPR011004">
    <property type="entry name" value="Trimer_LpxA-like_sf"/>
</dbReference>
<feature type="coiled-coil region" evidence="1">
    <location>
        <begin position="851"/>
        <end position="878"/>
    </location>
</feature>